<dbReference type="CDD" id="cd04645">
    <property type="entry name" value="LbH_gamma_CA_like"/>
    <property type="match status" value="1"/>
</dbReference>
<dbReference type="Proteomes" id="UP000271031">
    <property type="component" value="Unassembled WGS sequence"/>
</dbReference>
<dbReference type="EMBL" id="RHHQ01000015">
    <property type="protein sequence ID" value="RNB85095.1"/>
    <property type="molecule type" value="Genomic_DNA"/>
</dbReference>
<dbReference type="RefSeq" id="WP_122919580.1">
    <property type="nucleotide sequence ID" value="NZ_RHHQ01000015.1"/>
</dbReference>
<evidence type="ECO:0000313" key="2">
    <source>
        <dbReference type="Proteomes" id="UP000271031"/>
    </source>
</evidence>
<dbReference type="Gene3D" id="2.160.10.10">
    <property type="entry name" value="Hexapeptide repeat proteins"/>
    <property type="match status" value="1"/>
</dbReference>
<dbReference type="SUPFAM" id="SSF51161">
    <property type="entry name" value="Trimeric LpxA-like enzymes"/>
    <property type="match status" value="1"/>
</dbReference>
<protein>
    <submittedName>
        <fullName evidence="1">Gamma carbonic anhydrase family protein</fullName>
    </submittedName>
</protein>
<dbReference type="Pfam" id="PF00132">
    <property type="entry name" value="Hexapep"/>
    <property type="match status" value="1"/>
</dbReference>
<sequence>MLVLPFDGKLPSIHPSVFLANGVLVSGDVTIGEESNIWYNTVIRGDIAPTIIGRRVSVQDNSTLHQSPDKPLILEDEVTVGHNAVLHSCIVRRGALIGMGAIVLDGAEIGEEAMVGAGALVPPGMKVPPRSLVIGSPAKVKRDLTEADFKELVRIRQSYAEKGQVYKRLETEARLQESQMK</sequence>
<gene>
    <name evidence="1" type="ORF">EDM56_19495</name>
</gene>
<reference evidence="1 2" key="1">
    <citation type="submission" date="2018-10" db="EMBL/GenBank/DDBJ databases">
        <title>Phylogenomics of Brevibacillus.</title>
        <authorList>
            <person name="Dunlap C."/>
        </authorList>
    </citation>
    <scope>NUCLEOTIDE SEQUENCE [LARGE SCALE GENOMIC DNA]</scope>
    <source>
        <strain evidence="1 2">JCM 15716</strain>
    </source>
</reference>
<keyword evidence="2" id="KW-1185">Reference proteome</keyword>
<proteinExistence type="predicted"/>
<evidence type="ECO:0000313" key="1">
    <source>
        <dbReference type="EMBL" id="RNB85095.1"/>
    </source>
</evidence>
<dbReference type="PANTHER" id="PTHR13061">
    <property type="entry name" value="DYNACTIN SUBUNIT P25"/>
    <property type="match status" value="1"/>
</dbReference>
<dbReference type="PANTHER" id="PTHR13061:SF29">
    <property type="entry name" value="GAMMA CARBONIC ANHYDRASE-LIKE 1, MITOCHONDRIAL-RELATED"/>
    <property type="match status" value="1"/>
</dbReference>
<dbReference type="InterPro" id="IPR001451">
    <property type="entry name" value="Hexapep"/>
</dbReference>
<dbReference type="InterPro" id="IPR050484">
    <property type="entry name" value="Transf_Hexapept/Carb_Anhydrase"/>
</dbReference>
<dbReference type="InterPro" id="IPR047324">
    <property type="entry name" value="LbH_gamma_CA-like"/>
</dbReference>
<dbReference type="AlphaFoldDB" id="A0A3M8DCQ9"/>
<dbReference type="InterPro" id="IPR011004">
    <property type="entry name" value="Trimer_LpxA-like_sf"/>
</dbReference>
<organism evidence="1 2">
    <name type="scientific">Brevibacillus fluminis</name>
    <dbReference type="NCBI Taxonomy" id="511487"/>
    <lineage>
        <taxon>Bacteria</taxon>
        <taxon>Bacillati</taxon>
        <taxon>Bacillota</taxon>
        <taxon>Bacilli</taxon>
        <taxon>Bacillales</taxon>
        <taxon>Paenibacillaceae</taxon>
        <taxon>Brevibacillus</taxon>
    </lineage>
</organism>
<accession>A0A3M8DCQ9</accession>
<dbReference type="OrthoDB" id="9803036at2"/>
<name>A0A3M8DCQ9_9BACL</name>
<comment type="caution">
    <text evidence="1">The sequence shown here is derived from an EMBL/GenBank/DDBJ whole genome shotgun (WGS) entry which is preliminary data.</text>
</comment>